<keyword evidence="3" id="KW-0547">Nucleotide-binding</keyword>
<dbReference type="GO" id="GO:0005524">
    <property type="term" value="F:ATP binding"/>
    <property type="evidence" value="ECO:0007669"/>
    <property type="project" value="UniProtKB-KW"/>
</dbReference>
<dbReference type="RefSeq" id="WP_184367629.1">
    <property type="nucleotide sequence ID" value="NZ_BAAAKM010000059.1"/>
</dbReference>
<keyword evidence="4 7" id="KW-0067">ATP-binding</keyword>
<evidence type="ECO:0000256" key="5">
    <source>
        <dbReference type="ARBA" id="ARBA00023251"/>
    </source>
</evidence>
<dbReference type="Gene3D" id="3.40.50.300">
    <property type="entry name" value="P-loop containing nucleotide triphosphate hydrolases"/>
    <property type="match status" value="1"/>
</dbReference>
<dbReference type="Pfam" id="PF00005">
    <property type="entry name" value="ABC_tran"/>
    <property type="match status" value="1"/>
</dbReference>
<evidence type="ECO:0000256" key="4">
    <source>
        <dbReference type="ARBA" id="ARBA00022840"/>
    </source>
</evidence>
<dbReference type="PANTHER" id="PTHR42711">
    <property type="entry name" value="ABC TRANSPORTER ATP-BINDING PROTEIN"/>
    <property type="match status" value="1"/>
</dbReference>
<evidence type="ECO:0000256" key="1">
    <source>
        <dbReference type="ARBA" id="ARBA00004202"/>
    </source>
</evidence>
<evidence type="ECO:0000313" key="7">
    <source>
        <dbReference type="EMBL" id="MBB5494320.1"/>
    </source>
</evidence>
<dbReference type="GO" id="GO:0016887">
    <property type="term" value="F:ATP hydrolysis activity"/>
    <property type="evidence" value="ECO:0007669"/>
    <property type="project" value="InterPro"/>
</dbReference>
<dbReference type="SMART" id="SM00382">
    <property type="entry name" value="AAA"/>
    <property type="match status" value="1"/>
</dbReference>
<evidence type="ECO:0000313" key="8">
    <source>
        <dbReference type="Proteomes" id="UP000579647"/>
    </source>
</evidence>
<keyword evidence="8" id="KW-1185">Reference proteome</keyword>
<dbReference type="Proteomes" id="UP000579647">
    <property type="component" value="Unassembled WGS sequence"/>
</dbReference>
<reference evidence="7 8" key="1">
    <citation type="submission" date="2020-08" db="EMBL/GenBank/DDBJ databases">
        <title>Sequencing the genomes of 1000 actinobacteria strains.</title>
        <authorList>
            <person name="Klenk H.-P."/>
        </authorList>
    </citation>
    <scope>NUCLEOTIDE SEQUENCE [LARGE SCALE GENOMIC DNA]</scope>
    <source>
        <strain evidence="7 8">DSM 44598</strain>
    </source>
</reference>
<dbReference type="InterPro" id="IPR027417">
    <property type="entry name" value="P-loop_NTPase"/>
</dbReference>
<feature type="domain" description="ABC transporter" evidence="6">
    <location>
        <begin position="8"/>
        <end position="233"/>
    </location>
</feature>
<evidence type="ECO:0000259" key="6">
    <source>
        <dbReference type="PROSITE" id="PS50893"/>
    </source>
</evidence>
<dbReference type="SUPFAM" id="SSF52540">
    <property type="entry name" value="P-loop containing nucleoside triphosphate hydrolases"/>
    <property type="match status" value="1"/>
</dbReference>
<evidence type="ECO:0000256" key="3">
    <source>
        <dbReference type="ARBA" id="ARBA00022741"/>
    </source>
</evidence>
<dbReference type="GO" id="GO:0005886">
    <property type="term" value="C:plasma membrane"/>
    <property type="evidence" value="ECO:0007669"/>
    <property type="project" value="UniProtKB-SubCell"/>
</dbReference>
<dbReference type="InterPro" id="IPR050763">
    <property type="entry name" value="ABC_transporter_ATP-binding"/>
</dbReference>
<dbReference type="InterPro" id="IPR003439">
    <property type="entry name" value="ABC_transporter-like_ATP-bd"/>
</dbReference>
<dbReference type="AlphaFoldDB" id="A0A840WBA3"/>
<dbReference type="InterPro" id="IPR003593">
    <property type="entry name" value="AAA+_ATPase"/>
</dbReference>
<dbReference type="InterPro" id="IPR017871">
    <property type="entry name" value="ABC_transporter-like_CS"/>
</dbReference>
<dbReference type="CDD" id="cd03230">
    <property type="entry name" value="ABC_DR_subfamily_A"/>
    <property type="match status" value="1"/>
</dbReference>
<proteinExistence type="predicted"/>
<dbReference type="PROSITE" id="PS00211">
    <property type="entry name" value="ABC_TRANSPORTER_1"/>
    <property type="match status" value="1"/>
</dbReference>
<sequence length="265" mass="28397">MSHHAPALEATGLVKRYGTVTALAGIDLTAAHGEILGLLGPNGAGKTTTIEILTGLRAPTEGRARVLGLDPVRRRAEVRERVAVQPQQAALFEHQTVMETLRLWASLHTDPAGPEEVVERMGLTASRDVRVHRLSGGQRQRLLVGTALVSRPELLILDEPSTGMDPNARLDLWAAVRGHRDGGGTVLLSTHSMEEAAELCDRVALLDRGSLAALGTPADLVSRHAPEQADRGLGFGLEQVFRDLTGRSLADADTETDAETTQETR</sequence>
<protein>
    <submittedName>
        <fullName evidence="7">ABC-2 type transport system ATP-binding protein</fullName>
    </submittedName>
</protein>
<keyword evidence="2" id="KW-0813">Transport</keyword>
<dbReference type="PROSITE" id="PS50893">
    <property type="entry name" value="ABC_TRANSPORTER_2"/>
    <property type="match status" value="1"/>
</dbReference>
<evidence type="ECO:0000256" key="2">
    <source>
        <dbReference type="ARBA" id="ARBA00022448"/>
    </source>
</evidence>
<dbReference type="PANTHER" id="PTHR42711:SF16">
    <property type="entry name" value="ABC TRANSPORTER ATP-BINDING PROTEIN"/>
    <property type="match status" value="1"/>
</dbReference>
<dbReference type="GO" id="GO:0046677">
    <property type="term" value="P:response to antibiotic"/>
    <property type="evidence" value="ECO:0007669"/>
    <property type="project" value="UniProtKB-KW"/>
</dbReference>
<comment type="caution">
    <text evidence="7">The sequence shown here is derived from an EMBL/GenBank/DDBJ whole genome shotgun (WGS) entry which is preliminary data.</text>
</comment>
<name>A0A840WBA3_9ACTN</name>
<organism evidence="7 8">
    <name type="scientific">Nocardiopsis metallicus</name>
    <dbReference type="NCBI Taxonomy" id="179819"/>
    <lineage>
        <taxon>Bacteria</taxon>
        <taxon>Bacillati</taxon>
        <taxon>Actinomycetota</taxon>
        <taxon>Actinomycetes</taxon>
        <taxon>Streptosporangiales</taxon>
        <taxon>Nocardiopsidaceae</taxon>
        <taxon>Nocardiopsis</taxon>
    </lineage>
</organism>
<accession>A0A840WBA3</accession>
<comment type="subcellular location">
    <subcellularLocation>
        <location evidence="1">Cell membrane</location>
        <topology evidence="1">Peripheral membrane protein</topology>
    </subcellularLocation>
</comment>
<gene>
    <name evidence="7" type="ORF">HNR07_005457</name>
</gene>
<dbReference type="EMBL" id="JACHDO010000001">
    <property type="protein sequence ID" value="MBB5494320.1"/>
    <property type="molecule type" value="Genomic_DNA"/>
</dbReference>
<keyword evidence="5" id="KW-0046">Antibiotic resistance</keyword>